<gene>
    <name evidence="3" type="ORF">PY650_14490</name>
</gene>
<evidence type="ECO:0000313" key="3">
    <source>
        <dbReference type="EMBL" id="MDL2406847.1"/>
    </source>
</evidence>
<dbReference type="InterPro" id="IPR036291">
    <property type="entry name" value="NAD(P)-bd_dom_sf"/>
</dbReference>
<evidence type="ECO:0000256" key="1">
    <source>
        <dbReference type="ARBA" id="ARBA00006484"/>
    </source>
</evidence>
<dbReference type="Pfam" id="PF00106">
    <property type="entry name" value="adh_short"/>
    <property type="match status" value="1"/>
</dbReference>
<comment type="similarity">
    <text evidence="1">Belongs to the short-chain dehydrogenases/reductases (SDR) family.</text>
</comment>
<keyword evidence="4" id="KW-1185">Reference proteome</keyword>
<organism evidence="3 4">
    <name type="scientific">Rhizobium calliandrae</name>
    <dbReference type="NCBI Taxonomy" id="1312182"/>
    <lineage>
        <taxon>Bacteria</taxon>
        <taxon>Pseudomonadati</taxon>
        <taxon>Pseudomonadota</taxon>
        <taxon>Alphaproteobacteria</taxon>
        <taxon>Hyphomicrobiales</taxon>
        <taxon>Rhizobiaceae</taxon>
        <taxon>Rhizobium/Agrobacterium group</taxon>
        <taxon>Rhizobium</taxon>
    </lineage>
</organism>
<dbReference type="SUPFAM" id="SSF51735">
    <property type="entry name" value="NAD(P)-binding Rossmann-fold domains"/>
    <property type="match status" value="1"/>
</dbReference>
<dbReference type="Proteomes" id="UP001172630">
    <property type="component" value="Unassembled WGS sequence"/>
</dbReference>
<reference evidence="3" key="1">
    <citation type="submission" date="2023-06" db="EMBL/GenBank/DDBJ databases">
        <title>Phylogenetic Diversity of Rhizobium strains.</title>
        <authorList>
            <person name="Moura F.T."/>
            <person name="Helene L.C.F."/>
            <person name="Hungria M."/>
        </authorList>
    </citation>
    <scope>NUCLEOTIDE SEQUENCE</scope>
    <source>
        <strain evidence="3">CCGE524</strain>
    </source>
</reference>
<evidence type="ECO:0000313" key="4">
    <source>
        <dbReference type="Proteomes" id="UP001172630"/>
    </source>
</evidence>
<dbReference type="PRINTS" id="PR00081">
    <property type="entry name" value="GDHRDH"/>
</dbReference>
<dbReference type="NCBIfam" id="NF006776">
    <property type="entry name" value="PRK09291.1"/>
    <property type="match status" value="1"/>
</dbReference>
<dbReference type="Gene3D" id="3.40.50.720">
    <property type="entry name" value="NAD(P)-binding Rossmann-like Domain"/>
    <property type="match status" value="1"/>
</dbReference>
<dbReference type="EMBL" id="JARFYN010000016">
    <property type="protein sequence ID" value="MDL2406847.1"/>
    <property type="molecule type" value="Genomic_DNA"/>
</dbReference>
<dbReference type="PANTHER" id="PTHR42901">
    <property type="entry name" value="ALCOHOL DEHYDROGENASE"/>
    <property type="match status" value="1"/>
</dbReference>
<accession>A0ABT7KF77</accession>
<evidence type="ECO:0000256" key="2">
    <source>
        <dbReference type="ARBA" id="ARBA00023002"/>
    </source>
</evidence>
<dbReference type="PANTHER" id="PTHR42901:SF1">
    <property type="entry name" value="ALCOHOL DEHYDROGENASE"/>
    <property type="match status" value="1"/>
</dbReference>
<dbReference type="PROSITE" id="PS00061">
    <property type="entry name" value="ADH_SHORT"/>
    <property type="match status" value="1"/>
</dbReference>
<comment type="caution">
    <text evidence="3">The sequence shown here is derived from an EMBL/GenBank/DDBJ whole genome shotgun (WGS) entry which is preliminary data.</text>
</comment>
<dbReference type="RefSeq" id="WP_285880001.1">
    <property type="nucleotide sequence ID" value="NZ_JARFYN010000016.1"/>
</dbReference>
<dbReference type="InterPro" id="IPR002347">
    <property type="entry name" value="SDR_fam"/>
</dbReference>
<keyword evidence="2" id="KW-0560">Oxidoreductase</keyword>
<name>A0ABT7KF77_9HYPH</name>
<proteinExistence type="inferred from homology"/>
<sequence>MKSILITGAGTGLGRGAAIGLAQSGHKVIAAVHLEEQVRELGEEVSRLGLSSSITVKKLNLLDPDDIDSAVKWDFDTFVSNAGVGQGGPIAEVPMELVRRTFETNVFANLALTQKIVRKFVEAGTKGRLIFVSSMGGLMTVYGLGAYGATKHAIEAIASCLREELGDYGISVQTINPGPFATGFNDRMADSAFNWSDKSGKVTDDSSVRGQLSRVTEKQFDPQDMIDKMVEVIGADDGLYRNVWPPQIEQLVKEFEQESWTRTV</sequence>
<protein>
    <submittedName>
        <fullName evidence="3">SDR family oxidoreductase</fullName>
    </submittedName>
</protein>
<dbReference type="InterPro" id="IPR020904">
    <property type="entry name" value="Sc_DH/Rdtase_CS"/>
</dbReference>